<dbReference type="InterPro" id="IPR035901">
    <property type="entry name" value="GIY-YIG_endonuc_sf"/>
</dbReference>
<feature type="non-terminal residue" evidence="1">
    <location>
        <position position="88"/>
    </location>
</feature>
<reference evidence="1" key="1">
    <citation type="submission" date="2022-03" db="EMBL/GenBank/DDBJ databases">
        <authorList>
            <person name="Alioto T."/>
            <person name="Alioto T."/>
            <person name="Gomez Garrido J."/>
        </authorList>
    </citation>
    <scope>NUCLEOTIDE SEQUENCE</scope>
</reference>
<sequence length="88" mass="10456">FIIKDFITCFSKNVIYFLRCPCGLQYVGRTIRPLHKRIYEHVNNITRGYEQHSVSAHFKKYHNKDPSGFPQFIALNTQVSVPLRKSRW</sequence>
<gene>
    <name evidence="1" type="ORF">PECUL_23A019511</name>
</gene>
<evidence type="ECO:0000313" key="1">
    <source>
        <dbReference type="EMBL" id="CAH2324716.1"/>
    </source>
</evidence>
<dbReference type="Proteomes" id="UP001295444">
    <property type="component" value="Chromosome 12"/>
</dbReference>
<accession>A0AAD1WQS6</accession>
<dbReference type="SUPFAM" id="SSF82771">
    <property type="entry name" value="GIY-YIG endonuclease"/>
    <property type="match status" value="1"/>
</dbReference>
<name>A0AAD1WQS6_PELCU</name>
<protein>
    <recommendedName>
        <fullName evidence="3">GIY-YIG domain-containing protein</fullName>
    </recommendedName>
</protein>
<feature type="non-terminal residue" evidence="1">
    <location>
        <position position="1"/>
    </location>
</feature>
<dbReference type="EMBL" id="OW240923">
    <property type="protein sequence ID" value="CAH2324716.1"/>
    <property type="molecule type" value="Genomic_DNA"/>
</dbReference>
<evidence type="ECO:0008006" key="3">
    <source>
        <dbReference type="Google" id="ProtNLM"/>
    </source>
</evidence>
<evidence type="ECO:0000313" key="2">
    <source>
        <dbReference type="Proteomes" id="UP001295444"/>
    </source>
</evidence>
<organism evidence="1 2">
    <name type="scientific">Pelobates cultripes</name>
    <name type="common">Western spadefoot toad</name>
    <dbReference type="NCBI Taxonomy" id="61616"/>
    <lineage>
        <taxon>Eukaryota</taxon>
        <taxon>Metazoa</taxon>
        <taxon>Chordata</taxon>
        <taxon>Craniata</taxon>
        <taxon>Vertebrata</taxon>
        <taxon>Euteleostomi</taxon>
        <taxon>Amphibia</taxon>
        <taxon>Batrachia</taxon>
        <taxon>Anura</taxon>
        <taxon>Pelobatoidea</taxon>
        <taxon>Pelobatidae</taxon>
        <taxon>Pelobates</taxon>
    </lineage>
</organism>
<keyword evidence="2" id="KW-1185">Reference proteome</keyword>
<dbReference type="AlphaFoldDB" id="A0AAD1WQS6"/>
<proteinExistence type="predicted"/>